<name>A0A1J7JMW0_9PEZI</name>
<dbReference type="Proteomes" id="UP000182658">
    <property type="component" value="Unassembled WGS sequence"/>
</dbReference>
<accession>A0A1J7JMW0</accession>
<organism evidence="1 2">
    <name type="scientific">Coniochaeta ligniaria NRRL 30616</name>
    <dbReference type="NCBI Taxonomy" id="1408157"/>
    <lineage>
        <taxon>Eukaryota</taxon>
        <taxon>Fungi</taxon>
        <taxon>Dikarya</taxon>
        <taxon>Ascomycota</taxon>
        <taxon>Pezizomycotina</taxon>
        <taxon>Sordariomycetes</taxon>
        <taxon>Sordariomycetidae</taxon>
        <taxon>Coniochaetales</taxon>
        <taxon>Coniochaetaceae</taxon>
        <taxon>Coniochaeta</taxon>
    </lineage>
</organism>
<sequence length="202" mass="21836">MTIPSSSFTVCVCVISATIPSLLDLSREEPAHVRISNFNKPNMFSPVSILKRAACGARKTAFTARISTRALRCLTMGIPGEDSPKKTTRPPVKQNLSCGTANPMVYDDRTVTAELTLAPGTTNETGQRTLAMRLDYKTHVAAAKCEGGEEEETEKGGTYRQDGSVVCQAVMGVRIRSFLSLPRRVRVVAKARGSGIWLSSCP</sequence>
<dbReference type="InParanoid" id="A0A1J7JMW0"/>
<dbReference type="AlphaFoldDB" id="A0A1J7JMW0"/>
<evidence type="ECO:0000313" key="1">
    <source>
        <dbReference type="EMBL" id="OIW34745.1"/>
    </source>
</evidence>
<proteinExistence type="predicted"/>
<keyword evidence="2" id="KW-1185">Reference proteome</keyword>
<reference evidence="1 2" key="1">
    <citation type="submission" date="2016-10" db="EMBL/GenBank/DDBJ databases">
        <title>Draft genome sequence of Coniochaeta ligniaria NRRL30616, a lignocellulolytic fungus for bioabatement of inhibitors in plant biomass hydrolysates.</title>
        <authorList>
            <consortium name="DOE Joint Genome Institute"/>
            <person name="Jimenez D.J."/>
            <person name="Hector R.E."/>
            <person name="Riley R."/>
            <person name="Sun H."/>
            <person name="Grigoriev I.V."/>
            <person name="Van Elsas J.D."/>
            <person name="Nichols N.N."/>
        </authorList>
    </citation>
    <scope>NUCLEOTIDE SEQUENCE [LARGE SCALE GENOMIC DNA]</scope>
    <source>
        <strain evidence="1 2">NRRL 30616</strain>
    </source>
</reference>
<gene>
    <name evidence="1" type="ORF">CONLIGDRAFT_639085</name>
</gene>
<dbReference type="EMBL" id="KV875093">
    <property type="protein sequence ID" value="OIW34745.1"/>
    <property type="molecule type" value="Genomic_DNA"/>
</dbReference>
<protein>
    <submittedName>
        <fullName evidence="1">Uncharacterized protein</fullName>
    </submittedName>
</protein>
<evidence type="ECO:0000313" key="2">
    <source>
        <dbReference type="Proteomes" id="UP000182658"/>
    </source>
</evidence>